<dbReference type="GO" id="GO:0000703">
    <property type="term" value="F:oxidized pyrimidine nucleobase lesion DNA N-glycosylase activity"/>
    <property type="evidence" value="ECO:0007669"/>
    <property type="project" value="UniProtKB-UniRule"/>
</dbReference>
<dbReference type="Pfam" id="PF00107">
    <property type="entry name" value="ADH_zinc_N"/>
    <property type="match status" value="1"/>
</dbReference>
<evidence type="ECO:0000256" key="19">
    <source>
        <dbReference type="PIRSR" id="PIRSR602401-1"/>
    </source>
</evidence>
<dbReference type="InterPro" id="IPR001128">
    <property type="entry name" value="Cyt_P450"/>
</dbReference>
<comment type="catalytic activity">
    <reaction evidence="14">
        <text>S-nitrosoglutathione + NADH + H(+) = S-(hydroxysulfenamide)glutathione + NAD(+)</text>
        <dbReference type="Rhea" id="RHEA:78371"/>
        <dbReference type="ChEBI" id="CHEBI:15378"/>
        <dbReference type="ChEBI" id="CHEBI:57540"/>
        <dbReference type="ChEBI" id="CHEBI:57945"/>
        <dbReference type="ChEBI" id="CHEBI:145544"/>
        <dbReference type="ChEBI" id="CHEBI:229723"/>
    </reaction>
</comment>
<dbReference type="PANTHER" id="PTHR43880">
    <property type="entry name" value="ALCOHOL DEHYDROGENASE"/>
    <property type="match status" value="1"/>
</dbReference>
<organism evidence="23 24">
    <name type="scientific">Purpureocillium lilacinum</name>
    <name type="common">Paecilomyces lilacinus</name>
    <dbReference type="NCBI Taxonomy" id="33203"/>
    <lineage>
        <taxon>Eukaryota</taxon>
        <taxon>Fungi</taxon>
        <taxon>Dikarya</taxon>
        <taxon>Ascomycota</taxon>
        <taxon>Pezizomycotina</taxon>
        <taxon>Sordariomycetes</taxon>
        <taxon>Hypocreomycetidae</taxon>
        <taxon>Hypocreales</taxon>
        <taxon>Ophiocordycipitaceae</taxon>
        <taxon>Purpureocillium</taxon>
    </lineage>
</organism>
<dbReference type="GO" id="GO:0005739">
    <property type="term" value="C:mitochondrion"/>
    <property type="evidence" value="ECO:0007669"/>
    <property type="project" value="UniProtKB-SubCell"/>
</dbReference>
<dbReference type="GO" id="GO:0020037">
    <property type="term" value="F:heme binding"/>
    <property type="evidence" value="ECO:0007669"/>
    <property type="project" value="InterPro"/>
</dbReference>
<dbReference type="SMART" id="SM00478">
    <property type="entry name" value="ENDO3c"/>
    <property type="match status" value="1"/>
</dbReference>
<dbReference type="STRING" id="33203.A0A179GY24"/>
<comment type="caution">
    <text evidence="18">Lacks conserved residue(s) required for the propagation of feature annotation.</text>
</comment>
<dbReference type="GO" id="GO:0140078">
    <property type="term" value="F:class I DNA-(apurinic or apyrimidinic site) endonuclease activity"/>
    <property type="evidence" value="ECO:0007669"/>
    <property type="project" value="UniProtKB-EC"/>
</dbReference>
<dbReference type="InterPro" id="IPR004036">
    <property type="entry name" value="Endonuclease-III-like_CS2"/>
</dbReference>
<keyword evidence="18" id="KW-0456">Lyase</keyword>
<dbReference type="GO" id="GO:0004497">
    <property type="term" value="F:monooxygenase activity"/>
    <property type="evidence" value="ECO:0007669"/>
    <property type="project" value="InterPro"/>
</dbReference>
<comment type="caution">
    <text evidence="23">The sequence shown here is derived from an EMBL/GenBank/DDBJ whole genome shotgun (WGS) entry which is preliminary data.</text>
</comment>
<comment type="cofactor">
    <cofactor evidence="19">
        <name>heme</name>
        <dbReference type="ChEBI" id="CHEBI:30413"/>
    </cofactor>
</comment>
<dbReference type="GO" id="GO:0016705">
    <property type="term" value="F:oxidoreductase activity, acting on paired donors, with incorporation or reduction of molecular oxygen"/>
    <property type="evidence" value="ECO:0007669"/>
    <property type="project" value="InterPro"/>
</dbReference>
<keyword evidence="12 18" id="KW-0326">Glycosidase</keyword>
<dbReference type="InterPro" id="IPR003265">
    <property type="entry name" value="HhH-GPD_domain"/>
</dbReference>
<evidence type="ECO:0000313" key="23">
    <source>
        <dbReference type="EMBL" id="OAQ82876.1"/>
    </source>
</evidence>
<dbReference type="PRINTS" id="PR00385">
    <property type="entry name" value="P450"/>
</dbReference>
<evidence type="ECO:0000256" key="6">
    <source>
        <dbReference type="ARBA" id="ARBA00022801"/>
    </source>
</evidence>
<feature type="domain" description="HhH-GPD" evidence="21">
    <location>
        <begin position="1017"/>
        <end position="1175"/>
    </location>
</feature>
<dbReference type="GO" id="GO:0004022">
    <property type="term" value="F:alcohol dehydrogenase (NAD+) activity"/>
    <property type="evidence" value="ECO:0007669"/>
    <property type="project" value="UniProtKB-EC"/>
</dbReference>
<dbReference type="GO" id="GO:0106322">
    <property type="term" value="F:S-(hydroxymethyl)glutathione dehydrogenase (NAD+) activity"/>
    <property type="evidence" value="ECO:0007669"/>
    <property type="project" value="RHEA"/>
</dbReference>
<dbReference type="PROSITE" id="PS01155">
    <property type="entry name" value="ENDONUCLEASE_III_2"/>
    <property type="match status" value="1"/>
</dbReference>
<dbReference type="CDD" id="cd08300">
    <property type="entry name" value="alcohol_DH_class_III"/>
    <property type="match status" value="1"/>
</dbReference>
<dbReference type="SUPFAM" id="SSF51735">
    <property type="entry name" value="NAD(P)-binding Rossmann-fold domains"/>
    <property type="match status" value="1"/>
</dbReference>
<evidence type="ECO:0000259" key="21">
    <source>
        <dbReference type="SMART" id="SM00478"/>
    </source>
</evidence>
<dbReference type="Gene3D" id="3.40.50.720">
    <property type="entry name" value="NAD(P)-binding Rossmann-like Domain"/>
    <property type="match status" value="1"/>
</dbReference>
<keyword evidence="5 18" id="KW-0227">DNA damage</keyword>
<keyword evidence="18" id="KW-0496">Mitochondrion</keyword>
<dbReference type="InterPro" id="IPR036396">
    <property type="entry name" value="Cyt_P450_sf"/>
</dbReference>
<dbReference type="SUPFAM" id="SSF48150">
    <property type="entry name" value="DNA-glycosylase"/>
    <property type="match status" value="1"/>
</dbReference>
<keyword evidence="6 18" id="KW-0378">Hydrolase</keyword>
<dbReference type="PRINTS" id="PR00463">
    <property type="entry name" value="EP450I"/>
</dbReference>
<evidence type="ECO:0000256" key="15">
    <source>
        <dbReference type="ARBA" id="ARBA00048110"/>
    </source>
</evidence>
<dbReference type="Proteomes" id="UP000078340">
    <property type="component" value="Unassembled WGS sequence"/>
</dbReference>
<evidence type="ECO:0000256" key="10">
    <source>
        <dbReference type="ARBA" id="ARBA00023027"/>
    </source>
</evidence>
<keyword evidence="8" id="KW-0560">Oxidoreductase</keyword>
<dbReference type="PROSITE" id="PS00059">
    <property type="entry name" value="ADH_ZINC"/>
    <property type="match status" value="1"/>
</dbReference>
<dbReference type="GeneID" id="28890801"/>
<dbReference type="PANTHER" id="PTHR43880:SF12">
    <property type="entry name" value="ALCOHOL DEHYDROGENASE CLASS-3"/>
    <property type="match status" value="1"/>
</dbReference>
<dbReference type="CDD" id="cd00056">
    <property type="entry name" value="ENDO3c"/>
    <property type="match status" value="1"/>
</dbReference>
<evidence type="ECO:0000256" key="17">
    <source>
        <dbReference type="ARBA" id="ARBA00049243"/>
    </source>
</evidence>
<sequence length="1228" mass="135812">MASTAGKTITCKAAVAWEAGKELSIEDIEVAPPKAHEVRIEIYYTGVCHTDAYTLSGKDPEGAFPIVLGHEGAGIVESVGEGVTNVKPGDHVVALYTPECKECKFCKSGKTNLCGKIRATQGKGVMPDGTSRFKCKGKDLLHFMGTSTFSQYTVVADISVVAVQPDAPMDRTCLLGCGITTGYGAARVTAKVEEGSNIAIFGAGCVGLSVVQGAVINKAGKIIVVDVNPAKEEWAKKFGATDFVNPNDLKGQTIVEKLIEMTDGGCDYTFDCTGNVNVMRAALEACHKGWGESIIIGVAAAGQEIATRPFQLVTGRVWKGCAFGGIKGRSQMEGLVSDYLSGALKVDEFITHRKTLGEMNEAFETMKSGDCIRAVVDMRKFVPLALVLLVKAYGVYHNPTSRLPGPWHTKWTSAVLDYHWLRGTRPQWIDGLHQRYGRIVRIAPKEVDICDVDAVKTIYTVRETFLKPVWYQHFTTFGLENVFNTNNVEFHRRHRRLLSGPISESSLREYRHLVDARCRLTLQRIREDMRSKGAADLFKWWMLFATDVIGEMTFGESFKTLEHGERNDYVRMLGQTGNLGVVRSTFPLLTSIATKIPLPYFSKAVGYSRTLTKYAGESLGRYKKVVEATPELAQQTLFTNLLKAKEDDRLTFEEMRNEAEVYIIGGSDTTTITLTYLVWSVCRHPLVRSVLLKELELLSDDFDEQDLKDLPYLNQVISETLRLYPAVPSGLPRLVPPGGAELCGYALNEGVSVGAQAYSMHRDPEIYPDPHAFNPSRWASPTRAMKDAFMPFGKGARVCIGMHLAQLELRLATARFFLEFPDATMASVDGMTDEDMEQVIHFLLAPKVVLIYVDLQNDTSKLFERASETITPRRVTRSLSRFSYASASASAPVKNGTPDIEDAVLPPAKRRRVDDSPVVKVKAELLEETLAAVPSPPKLKPNRDRKPARKTTDPDTGEATVAPPSDWEEMYNAVKKMRQPGGIAHGAAVDTMGCERLADRNASPKDQRYHTLVALMLSSQTKDTVNAVAMQRLKTELPAHKPGAPVGLNLDNMLAVDPKLLNEMIWAVGFHNNKTKYLKQAAVILRDKWDGDIPDTIEGLTSLPGVGPKMAYLCMSVAWDRTEGIGVDVHVHRITNLWGWNKTKSPEETRHALQSWLPRDKWREINWLLVGFGQAVCLPVGRRCGDCDLGAQGLCKAADRKKVAEGRRIKGEEVKVEKIEVQEASEFF</sequence>
<comment type="function">
    <text evidence="18">Bifunctional DNA N-glycosylase with associated apurinic/apyrimidinic (AP) lyase function that catalyzes the first step in base excision repair (BER), the primary repair pathway for the repair of oxidative DNA damage. The DNA N-glycosylase activity releases the damaged DNA base from DNA by cleaving the N-glycosidic bond, leaving an AP site. The AP lyase activity cleaves the phosphodiester bond 3' to the AP site by a beta-elimination. Primarily recognizes and repairs oxidative base damage of pyrimidines.</text>
</comment>
<dbReference type="FunFam" id="1.10.340.30:FF:000014">
    <property type="entry name" value="Endonuclease III homolog"/>
    <property type="match status" value="1"/>
</dbReference>
<dbReference type="AlphaFoldDB" id="A0A179GY24"/>
<dbReference type="GO" id="GO:0008270">
    <property type="term" value="F:zinc ion binding"/>
    <property type="evidence" value="ECO:0007669"/>
    <property type="project" value="InterPro"/>
</dbReference>
<keyword evidence="18" id="KW-0539">Nucleus</keyword>
<comment type="catalytic activity">
    <reaction evidence="15">
        <text>S-(hydroxymethyl)glutathione + NAD(+) = S-formylglutathione + NADH + H(+)</text>
        <dbReference type="Rhea" id="RHEA:19985"/>
        <dbReference type="ChEBI" id="CHEBI:15378"/>
        <dbReference type="ChEBI" id="CHEBI:57540"/>
        <dbReference type="ChEBI" id="CHEBI:57688"/>
        <dbReference type="ChEBI" id="CHEBI:57945"/>
        <dbReference type="ChEBI" id="CHEBI:58758"/>
        <dbReference type="EC" id="1.1.1.284"/>
    </reaction>
</comment>
<keyword evidence="10" id="KW-0520">NAD</keyword>
<comment type="cofactor">
    <cofactor evidence="1">
        <name>Zn(2+)</name>
        <dbReference type="ChEBI" id="CHEBI:29105"/>
    </cofactor>
</comment>
<evidence type="ECO:0000256" key="8">
    <source>
        <dbReference type="ARBA" id="ARBA00023002"/>
    </source>
</evidence>
<comment type="subcellular location">
    <subcellularLocation>
        <location evidence="18">Nucleus</location>
    </subcellularLocation>
    <subcellularLocation>
        <location evidence="18">Mitochondrion</location>
    </subcellularLocation>
</comment>
<dbReference type="InterPro" id="IPR020843">
    <property type="entry name" value="ER"/>
</dbReference>
<dbReference type="EC" id="4.2.99.18" evidence="18"/>
<evidence type="ECO:0000256" key="3">
    <source>
        <dbReference type="ARBA" id="ARBA00010902"/>
    </source>
</evidence>
<dbReference type="NCBIfam" id="TIGR02818">
    <property type="entry name" value="adh_III_F_hyde"/>
    <property type="match status" value="1"/>
</dbReference>
<evidence type="ECO:0000256" key="20">
    <source>
        <dbReference type="SAM" id="MobiDB-lite"/>
    </source>
</evidence>
<feature type="domain" description="Enoyl reductase (ER)" evidence="22">
    <location>
        <begin position="20"/>
        <end position="376"/>
    </location>
</feature>
<evidence type="ECO:0000256" key="14">
    <source>
        <dbReference type="ARBA" id="ARBA00047901"/>
    </source>
</evidence>
<dbReference type="InterPro" id="IPR013149">
    <property type="entry name" value="ADH-like_C"/>
</dbReference>
<dbReference type="KEGG" id="plj:28890801"/>
<dbReference type="SUPFAM" id="SSF48264">
    <property type="entry name" value="Cytochrome P450"/>
    <property type="match status" value="1"/>
</dbReference>
<dbReference type="InterPro" id="IPR000445">
    <property type="entry name" value="HhH_motif"/>
</dbReference>
<evidence type="ECO:0000256" key="18">
    <source>
        <dbReference type="HAMAP-Rule" id="MF_03183"/>
    </source>
</evidence>
<dbReference type="Pfam" id="PF00730">
    <property type="entry name" value="HhH-GPD"/>
    <property type="match status" value="1"/>
</dbReference>
<comment type="catalytic activity">
    <reaction evidence="18">
        <text>2'-deoxyribonucleotide-(2'-deoxyribose 5'-phosphate)-2'-deoxyribonucleotide-DNA = a 3'-end 2'-deoxyribonucleotide-(2,3-dehydro-2,3-deoxyribose 5'-phosphate)-DNA + a 5'-end 5'-phospho-2'-deoxyribonucleoside-DNA + H(+)</text>
        <dbReference type="Rhea" id="RHEA:66592"/>
        <dbReference type="Rhea" id="RHEA-COMP:13180"/>
        <dbReference type="Rhea" id="RHEA-COMP:16897"/>
        <dbReference type="Rhea" id="RHEA-COMP:17067"/>
        <dbReference type="ChEBI" id="CHEBI:15378"/>
        <dbReference type="ChEBI" id="CHEBI:136412"/>
        <dbReference type="ChEBI" id="CHEBI:157695"/>
        <dbReference type="ChEBI" id="CHEBI:167181"/>
        <dbReference type="EC" id="4.2.99.18"/>
    </reaction>
</comment>
<dbReference type="CDD" id="cd11059">
    <property type="entry name" value="CYP_fungal"/>
    <property type="match status" value="1"/>
</dbReference>
<evidence type="ECO:0000256" key="1">
    <source>
        <dbReference type="ARBA" id="ARBA00001947"/>
    </source>
</evidence>
<comment type="similarity">
    <text evidence="2 18">Belongs to the Nth/MutY family.</text>
</comment>
<dbReference type="EC" id="3.2.2.-" evidence="18"/>
<dbReference type="FunFam" id="1.10.1670.10:FF:000003">
    <property type="entry name" value="Endonuclease III homolog"/>
    <property type="match status" value="1"/>
</dbReference>
<keyword evidence="19" id="KW-0349">Heme</keyword>
<dbReference type="Gene3D" id="1.10.1670.10">
    <property type="entry name" value="Helix-hairpin-Helix base-excision DNA repair enzymes (C-terminal)"/>
    <property type="match status" value="1"/>
</dbReference>
<dbReference type="InterPro" id="IPR011032">
    <property type="entry name" value="GroES-like_sf"/>
</dbReference>
<dbReference type="Pfam" id="PF00633">
    <property type="entry name" value="HHH"/>
    <property type="match status" value="1"/>
</dbReference>
<dbReference type="InterPro" id="IPR011257">
    <property type="entry name" value="DNA_glycosylase"/>
</dbReference>
<keyword evidence="7" id="KW-0862">Zinc</keyword>
<dbReference type="GO" id="GO:0046294">
    <property type="term" value="P:formaldehyde catabolic process"/>
    <property type="evidence" value="ECO:0007669"/>
    <property type="project" value="InterPro"/>
</dbReference>
<dbReference type="GO" id="GO:0003677">
    <property type="term" value="F:DNA binding"/>
    <property type="evidence" value="ECO:0007669"/>
    <property type="project" value="UniProtKB-UniRule"/>
</dbReference>
<evidence type="ECO:0000256" key="9">
    <source>
        <dbReference type="ARBA" id="ARBA00023004"/>
    </source>
</evidence>
<dbReference type="GO" id="GO:0006285">
    <property type="term" value="P:base-excision repair, AP site formation"/>
    <property type="evidence" value="ECO:0007669"/>
    <property type="project" value="UniProtKB-UniRule"/>
</dbReference>
<dbReference type="FunFam" id="3.90.180.10:FF:000001">
    <property type="entry name" value="S-(hydroxymethyl)glutathione dehydrogenase"/>
    <property type="match status" value="1"/>
</dbReference>
<gene>
    <name evidence="18" type="primary">NTH1</name>
    <name evidence="23" type="ORF">VFPFJ_08679</name>
</gene>
<dbReference type="HAMAP" id="MF_03183">
    <property type="entry name" value="Endonuclease_III_Nth"/>
    <property type="match status" value="1"/>
</dbReference>
<evidence type="ECO:0000256" key="2">
    <source>
        <dbReference type="ARBA" id="ARBA00008343"/>
    </source>
</evidence>
<feature type="region of interest" description="Disordered" evidence="20">
    <location>
        <begin position="932"/>
        <end position="963"/>
    </location>
</feature>
<dbReference type="GO" id="GO:0005829">
    <property type="term" value="C:cytosol"/>
    <property type="evidence" value="ECO:0007669"/>
    <property type="project" value="TreeGrafter"/>
</dbReference>
<dbReference type="Pfam" id="PF00067">
    <property type="entry name" value="p450"/>
    <property type="match status" value="1"/>
</dbReference>
<comment type="catalytic activity">
    <reaction evidence="16">
        <text>a secondary alcohol + NAD(+) = a ketone + NADH + H(+)</text>
        <dbReference type="Rhea" id="RHEA:10740"/>
        <dbReference type="ChEBI" id="CHEBI:15378"/>
        <dbReference type="ChEBI" id="CHEBI:17087"/>
        <dbReference type="ChEBI" id="CHEBI:35681"/>
        <dbReference type="ChEBI" id="CHEBI:57540"/>
        <dbReference type="ChEBI" id="CHEBI:57945"/>
        <dbReference type="EC" id="1.1.1.1"/>
    </reaction>
</comment>
<comment type="catalytic activity">
    <reaction evidence="13">
        <text>S-(hydroxymethyl)glutathione + NADP(+) = S-formylglutathione + NADPH + H(+)</text>
        <dbReference type="Rhea" id="RHEA:19981"/>
        <dbReference type="ChEBI" id="CHEBI:15378"/>
        <dbReference type="ChEBI" id="CHEBI:57688"/>
        <dbReference type="ChEBI" id="CHEBI:57783"/>
        <dbReference type="ChEBI" id="CHEBI:58349"/>
        <dbReference type="ChEBI" id="CHEBI:58758"/>
        <dbReference type="EC" id="1.1.1.284"/>
    </reaction>
</comment>
<keyword evidence="11 18" id="KW-0234">DNA repair</keyword>
<dbReference type="InterPro" id="IPR036291">
    <property type="entry name" value="NAD(P)-bd_dom_sf"/>
</dbReference>
<reference evidence="23 24" key="1">
    <citation type="submission" date="2016-02" db="EMBL/GenBank/DDBJ databases">
        <title>Biosynthesis of antibiotic leucinostatins and their inhibition on Phytophthora in bio-control Purpureocillium lilacinum.</title>
        <authorList>
            <person name="Wang G."/>
            <person name="Liu Z."/>
            <person name="Lin R."/>
            <person name="Li E."/>
            <person name="Mao Z."/>
            <person name="Ling J."/>
            <person name="Yin W."/>
            <person name="Xie B."/>
        </authorList>
    </citation>
    <scope>NUCLEOTIDE SEQUENCE [LARGE SCALE GENOMIC DNA]</scope>
    <source>
        <strain evidence="23">PLFJ-1</strain>
    </source>
</reference>
<evidence type="ECO:0000256" key="12">
    <source>
        <dbReference type="ARBA" id="ARBA00023295"/>
    </source>
</evidence>
<evidence type="ECO:0000313" key="24">
    <source>
        <dbReference type="Proteomes" id="UP000078340"/>
    </source>
</evidence>
<proteinExistence type="inferred from homology"/>
<dbReference type="SUPFAM" id="SSF50129">
    <property type="entry name" value="GroES-like"/>
    <property type="match status" value="2"/>
</dbReference>
<comment type="catalytic activity">
    <reaction evidence="17">
        <text>a primary alcohol + NAD(+) = an aldehyde + NADH + H(+)</text>
        <dbReference type="Rhea" id="RHEA:10736"/>
        <dbReference type="ChEBI" id="CHEBI:15378"/>
        <dbReference type="ChEBI" id="CHEBI:15734"/>
        <dbReference type="ChEBI" id="CHEBI:17478"/>
        <dbReference type="ChEBI" id="CHEBI:57540"/>
        <dbReference type="ChEBI" id="CHEBI:57945"/>
        <dbReference type="EC" id="1.1.1.1"/>
    </reaction>
</comment>
<dbReference type="InterPro" id="IPR017972">
    <property type="entry name" value="Cyt_P450_CS"/>
</dbReference>
<keyword evidence="9 19" id="KW-0408">Iron</keyword>
<evidence type="ECO:0000256" key="11">
    <source>
        <dbReference type="ARBA" id="ARBA00023204"/>
    </source>
</evidence>
<dbReference type="GO" id="GO:0106321">
    <property type="term" value="F:S-(hydroxymethyl)glutathione dehydrogenase (NADP+) activity"/>
    <property type="evidence" value="ECO:0007669"/>
    <property type="project" value="RHEA"/>
</dbReference>
<comment type="similarity">
    <text evidence="3">Belongs to the zinc-containing alcohol dehydrogenase family. Class-III subfamily.</text>
</comment>
<dbReference type="GO" id="GO:0005506">
    <property type="term" value="F:iron ion binding"/>
    <property type="evidence" value="ECO:0007669"/>
    <property type="project" value="InterPro"/>
</dbReference>
<accession>A0A179GY24</accession>
<dbReference type="InterPro" id="IPR002328">
    <property type="entry name" value="ADH_Zn_CS"/>
</dbReference>
<dbReference type="InterPro" id="IPR023170">
    <property type="entry name" value="HhH_base_excis_C"/>
</dbReference>
<evidence type="ECO:0000259" key="22">
    <source>
        <dbReference type="SMART" id="SM00829"/>
    </source>
</evidence>
<dbReference type="Gene3D" id="3.90.180.10">
    <property type="entry name" value="Medium-chain alcohol dehydrogenases, catalytic domain"/>
    <property type="match status" value="1"/>
</dbReference>
<dbReference type="Gene3D" id="1.10.630.10">
    <property type="entry name" value="Cytochrome P450"/>
    <property type="match status" value="1"/>
</dbReference>
<dbReference type="GO" id="GO:0005634">
    <property type="term" value="C:nucleus"/>
    <property type="evidence" value="ECO:0007669"/>
    <property type="project" value="UniProtKB-SubCell"/>
</dbReference>
<dbReference type="PROSITE" id="PS00086">
    <property type="entry name" value="CYTOCHROME_P450"/>
    <property type="match status" value="1"/>
</dbReference>
<feature type="binding site" description="axial binding residue" evidence="19">
    <location>
        <position position="799"/>
    </location>
    <ligand>
        <name>heme</name>
        <dbReference type="ChEBI" id="CHEBI:30413"/>
    </ligand>
    <ligandPart>
        <name>Fe</name>
        <dbReference type="ChEBI" id="CHEBI:18248"/>
    </ligandPart>
</feature>
<evidence type="ECO:0000256" key="16">
    <source>
        <dbReference type="ARBA" id="ARBA00049164"/>
    </source>
</evidence>
<dbReference type="InterPro" id="IPR013154">
    <property type="entry name" value="ADH-like_N"/>
</dbReference>
<evidence type="ECO:0000256" key="5">
    <source>
        <dbReference type="ARBA" id="ARBA00022763"/>
    </source>
</evidence>
<dbReference type="SMART" id="SM00829">
    <property type="entry name" value="PKS_ER"/>
    <property type="match status" value="1"/>
</dbReference>
<keyword evidence="4 19" id="KW-0479">Metal-binding</keyword>
<dbReference type="InterPro" id="IPR014183">
    <property type="entry name" value="ADH_3"/>
</dbReference>
<feature type="compositionally biased region" description="Basic and acidic residues" evidence="20">
    <location>
        <begin position="941"/>
        <end position="953"/>
    </location>
</feature>
<protein>
    <recommendedName>
        <fullName evidence="18">Endonuclease III homolog</fullName>
        <ecNumber evidence="18">3.2.2.-</ecNumber>
        <ecNumber evidence="18">4.2.99.18</ecNumber>
    </recommendedName>
    <alternativeName>
        <fullName evidence="18">Bifunctional DNA N-glycosylase/DNA-(apurinic or apyrimidinic site) lyase</fullName>
        <shortName evidence="18">DNA glycosylase/AP lyase</shortName>
    </alternativeName>
</protein>
<evidence type="ECO:0000256" key="7">
    <source>
        <dbReference type="ARBA" id="ARBA00022833"/>
    </source>
</evidence>
<dbReference type="InterPro" id="IPR002401">
    <property type="entry name" value="Cyt_P450_E_grp-I"/>
</dbReference>
<dbReference type="InterPro" id="IPR030841">
    <property type="entry name" value="NTH1"/>
</dbReference>
<evidence type="ECO:0000256" key="13">
    <source>
        <dbReference type="ARBA" id="ARBA00047793"/>
    </source>
</evidence>
<name>A0A179GY24_PURLI</name>
<dbReference type="Gene3D" id="1.10.340.30">
    <property type="entry name" value="Hypothetical protein, domain 2"/>
    <property type="match status" value="1"/>
</dbReference>
<dbReference type="FunFam" id="3.40.50.720:FF:000003">
    <property type="entry name" value="S-(hydroxymethyl)glutathione dehydrogenase"/>
    <property type="match status" value="1"/>
</dbReference>
<dbReference type="EMBL" id="LSBI01000008">
    <property type="protein sequence ID" value="OAQ82876.1"/>
    <property type="molecule type" value="Genomic_DNA"/>
</dbReference>
<dbReference type="GO" id="GO:0080007">
    <property type="term" value="F:S-nitrosoglutathione reductase (NADH) activity"/>
    <property type="evidence" value="ECO:0007669"/>
    <property type="project" value="RHEA"/>
</dbReference>
<evidence type="ECO:0000256" key="4">
    <source>
        <dbReference type="ARBA" id="ARBA00022723"/>
    </source>
</evidence>
<dbReference type="Pfam" id="PF08240">
    <property type="entry name" value="ADH_N"/>
    <property type="match status" value="1"/>
</dbReference>